<dbReference type="RefSeq" id="WP_206569629.1">
    <property type="nucleotide sequence ID" value="NZ_JAFKCW010000002.1"/>
</dbReference>
<dbReference type="Pfam" id="PF23500">
    <property type="entry name" value="DUF7133"/>
    <property type="match status" value="1"/>
</dbReference>
<keyword evidence="2 4" id="KW-0479">Metal-binding</keyword>
<dbReference type="PANTHER" id="PTHR33546">
    <property type="entry name" value="LARGE, MULTIFUNCTIONAL SECRETED PROTEIN-RELATED"/>
    <property type="match status" value="1"/>
</dbReference>
<dbReference type="EMBL" id="JAFKCW010000002">
    <property type="protein sequence ID" value="MBN7801656.1"/>
    <property type="molecule type" value="Genomic_DNA"/>
</dbReference>
<name>A0ABS3BQX0_9BACT</name>
<sequence length="847" mass="93824">MFRRTLLCCTVVLTFLISCKESGPLPETSDSPPRTPEEEAKTFQLEDGFEIQLVASEPLVESPVIIQFDEDGRLWVVEMRGYMNDMEGSEEHQPVGSVAILEDTDADGMMDKRTVYLDSLIMPRALGLFKSGALVAENNALWITQDLDGDWEADSKILLDSTYAANGIPEHSDNGFVRGVDNWFYSAKSSLRYRFQNGAWIRDSTEFRGQWGISKDDQGRLIYNYNWSQLHGDLVPPNYFSRNKNHKPSSGIDHGLTIDRRIYPIRSNPAINRGYIQGTLDSAGRLLEFTSACAPTVYRSGLFPDEYLGNVFVLENAGNLIKRNVVKEEGILLEAHDPNPGREFLASTDERFRPVQATVGPDGGLYIADMYQGIVQHGSYMTPYLKEQTKLRGLDAPGHMGRIWRIVPKGFDPADSPKLSKASQLELVAYLSHEDGWYRDMAQRLLIERDDPESVVDLEDLAKNGRLELGRFHALWTLEGMGKINPELLLGLLESDSDLLRNTSLRQIEILASQDPKVMERLEEVVLTWSPNLSEKLALQLALSAEIFSGATKIGLLVDIQNQYGQKGLIRDAILSSLEGEEYAFLQALLESGSWTESHPGQEIILEALTMAIVENGKSEEVSGLLALANAPQLGWKEEVILGGMAIKGAEAEAPGFVEVGKKPEILARKDLPMDEARIEMLKRLFSWPGYQPENKPLAAGKLDEKAIKQFALGRTKYLNSCAGCHGSNGKGVSRMGPPLAGSDWVNGDEVQLSLILLHGIEGPIEVSGRKYDAPDILPVMPSHSTMDDGDIAAILTYIRNEWGNQAPPVTGRTVSSTRHLNQGRVYPWSAAELKKHMASLASASKP</sequence>
<dbReference type="InterPro" id="IPR036909">
    <property type="entry name" value="Cyt_c-like_dom_sf"/>
</dbReference>
<evidence type="ECO:0000256" key="1">
    <source>
        <dbReference type="ARBA" id="ARBA00022617"/>
    </source>
</evidence>
<protein>
    <submittedName>
        <fullName evidence="6">C-type cytochrome</fullName>
    </submittedName>
</protein>
<dbReference type="SUPFAM" id="SSF50952">
    <property type="entry name" value="Soluble quinoprotein glucose dehydrogenase"/>
    <property type="match status" value="1"/>
</dbReference>
<evidence type="ECO:0000256" key="3">
    <source>
        <dbReference type="ARBA" id="ARBA00023004"/>
    </source>
</evidence>
<dbReference type="PROSITE" id="PS51257">
    <property type="entry name" value="PROKAR_LIPOPROTEIN"/>
    <property type="match status" value="1"/>
</dbReference>
<evidence type="ECO:0000256" key="2">
    <source>
        <dbReference type="ARBA" id="ARBA00022723"/>
    </source>
</evidence>
<accession>A0ABS3BQX0</accession>
<dbReference type="SUPFAM" id="SSF48371">
    <property type="entry name" value="ARM repeat"/>
    <property type="match status" value="1"/>
</dbReference>
<comment type="caution">
    <text evidence="6">The sequence shown here is derived from an EMBL/GenBank/DDBJ whole genome shotgun (WGS) entry which is preliminary data.</text>
</comment>
<dbReference type="InterPro" id="IPR011989">
    <property type="entry name" value="ARM-like"/>
</dbReference>
<dbReference type="Pfam" id="PF00034">
    <property type="entry name" value="Cytochrom_C"/>
    <property type="match status" value="1"/>
</dbReference>
<reference evidence="6 7" key="1">
    <citation type="submission" date="2021-03" db="EMBL/GenBank/DDBJ databases">
        <title>novel species isolated from a fishpond in China.</title>
        <authorList>
            <person name="Lu H."/>
            <person name="Cai Z."/>
        </authorList>
    </citation>
    <scope>NUCLEOTIDE SEQUENCE [LARGE SCALE GENOMIC DNA]</scope>
    <source>
        <strain evidence="6 7">JCM 31546</strain>
    </source>
</reference>
<dbReference type="InterPro" id="IPR016024">
    <property type="entry name" value="ARM-type_fold"/>
</dbReference>
<dbReference type="InterPro" id="IPR011042">
    <property type="entry name" value="6-blade_b-propeller_TolB-like"/>
</dbReference>
<keyword evidence="3 4" id="KW-0408">Iron</keyword>
<keyword evidence="1 4" id="KW-0349">Heme</keyword>
<dbReference type="Gene3D" id="1.10.760.10">
    <property type="entry name" value="Cytochrome c-like domain"/>
    <property type="match status" value="1"/>
</dbReference>
<proteinExistence type="predicted"/>
<dbReference type="InterPro" id="IPR055557">
    <property type="entry name" value="DUF7133"/>
</dbReference>
<dbReference type="Gene3D" id="2.120.10.30">
    <property type="entry name" value="TolB, C-terminal domain"/>
    <property type="match status" value="1"/>
</dbReference>
<dbReference type="Gene3D" id="1.25.10.10">
    <property type="entry name" value="Leucine-rich Repeat Variant"/>
    <property type="match status" value="1"/>
</dbReference>
<evidence type="ECO:0000313" key="7">
    <source>
        <dbReference type="Proteomes" id="UP000664698"/>
    </source>
</evidence>
<gene>
    <name evidence="6" type="ORF">J0A67_12340</name>
</gene>
<evidence type="ECO:0000313" key="6">
    <source>
        <dbReference type="EMBL" id="MBN7801656.1"/>
    </source>
</evidence>
<keyword evidence="7" id="KW-1185">Reference proteome</keyword>
<dbReference type="InterPro" id="IPR009056">
    <property type="entry name" value="Cyt_c-like_dom"/>
</dbReference>
<evidence type="ECO:0000259" key="5">
    <source>
        <dbReference type="PROSITE" id="PS51007"/>
    </source>
</evidence>
<feature type="domain" description="Cytochrome c" evidence="5">
    <location>
        <begin position="709"/>
        <end position="803"/>
    </location>
</feature>
<dbReference type="Proteomes" id="UP000664698">
    <property type="component" value="Unassembled WGS sequence"/>
</dbReference>
<dbReference type="InterPro" id="IPR011041">
    <property type="entry name" value="Quinoprot_gluc/sorb_DH_b-prop"/>
</dbReference>
<dbReference type="PANTHER" id="PTHR33546:SF1">
    <property type="entry name" value="LARGE, MULTIFUNCTIONAL SECRETED PROTEIN"/>
    <property type="match status" value="1"/>
</dbReference>
<dbReference type="SUPFAM" id="SSF46626">
    <property type="entry name" value="Cytochrome c"/>
    <property type="match status" value="1"/>
</dbReference>
<evidence type="ECO:0000256" key="4">
    <source>
        <dbReference type="PROSITE-ProRule" id="PRU00433"/>
    </source>
</evidence>
<dbReference type="PROSITE" id="PS51007">
    <property type="entry name" value="CYTC"/>
    <property type="match status" value="1"/>
</dbReference>
<organism evidence="6 7">
    <name type="scientific">Algoriphagus aestuariicola</name>
    <dbReference type="NCBI Taxonomy" id="1852016"/>
    <lineage>
        <taxon>Bacteria</taxon>
        <taxon>Pseudomonadati</taxon>
        <taxon>Bacteroidota</taxon>
        <taxon>Cytophagia</taxon>
        <taxon>Cytophagales</taxon>
        <taxon>Cyclobacteriaceae</taxon>
        <taxon>Algoriphagus</taxon>
    </lineage>
</organism>